<dbReference type="EMBL" id="VWSH01000004">
    <property type="protein sequence ID" value="KAA5532719.1"/>
    <property type="molecule type" value="Genomic_DNA"/>
</dbReference>
<evidence type="ECO:0000313" key="2">
    <source>
        <dbReference type="EMBL" id="KAA5532719.1"/>
    </source>
</evidence>
<accession>A0A5M6CI03</accession>
<dbReference type="Proteomes" id="UP000323632">
    <property type="component" value="Unassembled WGS sequence"/>
</dbReference>
<sequence>MELDLNDENNRRMRDEQDENEDIKATVKLAQSFIDSNIMTEKEALKYFNIPKAIFDRFSQ</sequence>
<dbReference type="RefSeq" id="WP_150034341.1">
    <property type="nucleotide sequence ID" value="NZ_VWSH01000004.1"/>
</dbReference>
<gene>
    <name evidence="2" type="ORF">F0919_18235</name>
</gene>
<keyword evidence="3" id="KW-1185">Reference proteome</keyword>
<protein>
    <submittedName>
        <fullName evidence="2">Uncharacterized protein</fullName>
    </submittedName>
</protein>
<evidence type="ECO:0000256" key="1">
    <source>
        <dbReference type="SAM" id="MobiDB-lite"/>
    </source>
</evidence>
<organism evidence="2 3">
    <name type="scientific">Taibaiella lutea</name>
    <dbReference type="NCBI Taxonomy" id="2608001"/>
    <lineage>
        <taxon>Bacteria</taxon>
        <taxon>Pseudomonadati</taxon>
        <taxon>Bacteroidota</taxon>
        <taxon>Chitinophagia</taxon>
        <taxon>Chitinophagales</taxon>
        <taxon>Chitinophagaceae</taxon>
        <taxon>Taibaiella</taxon>
    </lineage>
</organism>
<evidence type="ECO:0000313" key="3">
    <source>
        <dbReference type="Proteomes" id="UP000323632"/>
    </source>
</evidence>
<dbReference type="AlphaFoldDB" id="A0A5M6CI03"/>
<proteinExistence type="predicted"/>
<comment type="caution">
    <text evidence="2">The sequence shown here is derived from an EMBL/GenBank/DDBJ whole genome shotgun (WGS) entry which is preliminary data.</text>
</comment>
<reference evidence="2 3" key="1">
    <citation type="submission" date="2019-09" db="EMBL/GenBank/DDBJ databases">
        <title>Genome sequence and assembly of Taibaiella sp.</title>
        <authorList>
            <person name="Chhetri G."/>
        </authorList>
    </citation>
    <scope>NUCLEOTIDE SEQUENCE [LARGE SCALE GENOMIC DNA]</scope>
    <source>
        <strain evidence="2 3">KVB11</strain>
    </source>
</reference>
<feature type="region of interest" description="Disordered" evidence="1">
    <location>
        <begin position="1"/>
        <end position="21"/>
    </location>
</feature>
<name>A0A5M6CI03_9BACT</name>